<protein>
    <submittedName>
        <fullName evidence="1">Uncharacterized protein</fullName>
    </submittedName>
</protein>
<proteinExistence type="predicted"/>
<evidence type="ECO:0000313" key="2">
    <source>
        <dbReference type="Proteomes" id="UP000199110"/>
    </source>
</evidence>
<dbReference type="Proteomes" id="UP000199110">
    <property type="component" value="Unassembled WGS sequence"/>
</dbReference>
<dbReference type="AlphaFoldDB" id="A0A1I3GNW3"/>
<gene>
    <name evidence="1" type="ORF">SAMN04488095_0273</name>
</gene>
<keyword evidence="2" id="KW-1185">Reference proteome</keyword>
<name>A0A1I3GNW3_9RHOB</name>
<accession>A0A1I3GNW3</accession>
<organism evidence="1 2">
    <name type="scientific">Jannaschia pohangensis</name>
    <dbReference type="NCBI Taxonomy" id="390807"/>
    <lineage>
        <taxon>Bacteria</taxon>
        <taxon>Pseudomonadati</taxon>
        <taxon>Pseudomonadota</taxon>
        <taxon>Alphaproteobacteria</taxon>
        <taxon>Rhodobacterales</taxon>
        <taxon>Roseobacteraceae</taxon>
        <taxon>Jannaschia</taxon>
    </lineage>
</organism>
<reference evidence="1 2" key="1">
    <citation type="submission" date="2016-10" db="EMBL/GenBank/DDBJ databases">
        <authorList>
            <person name="de Groot N.N."/>
        </authorList>
    </citation>
    <scope>NUCLEOTIDE SEQUENCE [LARGE SCALE GENOMIC DNA]</scope>
    <source>
        <strain evidence="1 2">DSM 19073</strain>
    </source>
</reference>
<dbReference type="EMBL" id="FORA01000001">
    <property type="protein sequence ID" value="SFI25167.1"/>
    <property type="molecule type" value="Genomic_DNA"/>
</dbReference>
<sequence length="159" mass="16572">MRLRRLAGRGRGDTVGSMRLSLALASLIVLPGGAQAWSFAPTPICTLSQAAFGLDTQVTFDPSQGLYTLTLTRPQGWPEAPVFAIRFDGASPLTISTDRHRVEGTRIVVTDSGFGNVLSGLEANTTATATVGDVSVRIDLAEAAGPVATFRACPATPSV</sequence>
<evidence type="ECO:0000313" key="1">
    <source>
        <dbReference type="EMBL" id="SFI25167.1"/>
    </source>
</evidence>